<keyword evidence="1" id="KW-0472">Membrane</keyword>
<dbReference type="GeneID" id="58912126"/>
<keyword evidence="1" id="KW-1133">Transmembrane helix</keyword>
<dbReference type="AlphaFoldDB" id="A0A7G5XUI7"/>
<feature type="transmembrane region" description="Helical" evidence="1">
    <location>
        <begin position="6"/>
        <end position="32"/>
    </location>
</feature>
<feature type="transmembrane region" description="Helical" evidence="1">
    <location>
        <begin position="65"/>
        <end position="83"/>
    </location>
</feature>
<geneLocation type="mitochondrion" evidence="2"/>
<feature type="transmembrane region" description="Helical" evidence="1">
    <location>
        <begin position="39"/>
        <end position="59"/>
    </location>
</feature>
<name>A0A7G5XUI7_9PLAT</name>
<protein>
    <submittedName>
        <fullName evidence="2">Uncharacterized protein</fullName>
    </submittedName>
</protein>
<sequence length="100" mass="10365">MVLGHLIMFVLYGQLGFLGGLCLVQGVCLWMVANWALSFLIVVELIGLSWFFVGVVSGVGVEVGVMWVVVLTCGAGFGLSGMVREGSENPSGVIGGSSIA</sequence>
<accession>A0A7G5XUI7</accession>
<keyword evidence="2" id="KW-0496">Mitochondrion</keyword>
<organism evidence="2">
    <name type="scientific">Graffilla buccinicola</name>
    <dbReference type="NCBI Taxonomy" id="84095"/>
    <lineage>
        <taxon>Eukaryota</taxon>
        <taxon>Metazoa</taxon>
        <taxon>Spiralia</taxon>
        <taxon>Lophotrochozoa</taxon>
        <taxon>Platyhelminthes</taxon>
        <taxon>Rhabditophora</taxon>
        <taxon>Rhabdocoela</taxon>
        <taxon>Dalyellioida</taxon>
        <taxon>Graffillidae</taxon>
        <taxon>Graffilla</taxon>
    </lineage>
</organism>
<dbReference type="RefSeq" id="YP_009922587.1">
    <property type="nucleotide sequence ID" value="NC_050390.1"/>
</dbReference>
<reference evidence="2" key="1">
    <citation type="journal article" date="2020" name="Int. J. Biol. Macromol.">
        <title>The first mitochondrial genomes of endosymbiotic rhabdocoels illustrate evolutionary relaxation of atp8 and genome plasticity in flatworms.</title>
        <authorList>
            <person name="Monnens M."/>
            <person name="Thijs S."/>
            <person name="Briscoe A.G."/>
            <person name="Clark M."/>
            <person name="Frost E.J."/>
            <person name="Littlewood D.T.J."/>
            <person name="Sewell M."/>
            <person name="Smeets K."/>
            <person name="Artois T."/>
            <person name="Vanhove M.P.M."/>
        </authorList>
    </citation>
    <scope>NUCLEOTIDE SEQUENCE</scope>
    <source>
        <strain evidence="2">2_E1</strain>
    </source>
</reference>
<dbReference type="CTD" id="58912126"/>
<evidence type="ECO:0000313" key="2">
    <source>
        <dbReference type="EMBL" id="QNA49622.1"/>
    </source>
</evidence>
<keyword evidence="1" id="KW-0812">Transmembrane</keyword>
<proteinExistence type="predicted"/>
<dbReference type="EMBL" id="MT063059">
    <property type="protein sequence ID" value="QNA49622.1"/>
    <property type="molecule type" value="Genomic_DNA"/>
</dbReference>
<evidence type="ECO:0000256" key="1">
    <source>
        <dbReference type="SAM" id="Phobius"/>
    </source>
</evidence>